<keyword evidence="1" id="KW-1133">Transmembrane helix</keyword>
<sequence>MFWSSSSATAPPDTRTSSTVLFTSPRTSITPKLTRSSSEYCLESLSFLSPRVSAVLERRQCFRTWSKIRLTCLLLRVLRDEHLPLSLREALAREQVEGDEGQVVVAVVVVVVMVVQKSRIVVVVVVVVVVVIVVVVDVIVVVEEVVVVVMVVAEEEVKEEENEEMLKKKTKE</sequence>
<reference evidence="2 3" key="1">
    <citation type="submission" date="2019-05" db="EMBL/GenBank/DDBJ databases">
        <title>Another draft genome of Portunus trituberculatus and its Hox gene families provides insights of decapod evolution.</title>
        <authorList>
            <person name="Jeong J.-H."/>
            <person name="Song I."/>
            <person name="Kim S."/>
            <person name="Choi T."/>
            <person name="Kim D."/>
            <person name="Ryu S."/>
            <person name="Kim W."/>
        </authorList>
    </citation>
    <scope>NUCLEOTIDE SEQUENCE [LARGE SCALE GENOMIC DNA]</scope>
    <source>
        <tissue evidence="2">Muscle</tissue>
    </source>
</reference>
<evidence type="ECO:0000313" key="3">
    <source>
        <dbReference type="Proteomes" id="UP000324222"/>
    </source>
</evidence>
<accession>A0A5B7CEA1</accession>
<organism evidence="2 3">
    <name type="scientific">Portunus trituberculatus</name>
    <name type="common">Swimming crab</name>
    <name type="synonym">Neptunus trituberculatus</name>
    <dbReference type="NCBI Taxonomy" id="210409"/>
    <lineage>
        <taxon>Eukaryota</taxon>
        <taxon>Metazoa</taxon>
        <taxon>Ecdysozoa</taxon>
        <taxon>Arthropoda</taxon>
        <taxon>Crustacea</taxon>
        <taxon>Multicrustacea</taxon>
        <taxon>Malacostraca</taxon>
        <taxon>Eumalacostraca</taxon>
        <taxon>Eucarida</taxon>
        <taxon>Decapoda</taxon>
        <taxon>Pleocyemata</taxon>
        <taxon>Brachyura</taxon>
        <taxon>Eubrachyura</taxon>
        <taxon>Portunoidea</taxon>
        <taxon>Portunidae</taxon>
        <taxon>Portuninae</taxon>
        <taxon>Portunus</taxon>
    </lineage>
</organism>
<dbReference type="Proteomes" id="UP000324222">
    <property type="component" value="Unassembled WGS sequence"/>
</dbReference>
<dbReference type="EMBL" id="VSRR010000012">
    <property type="protein sequence ID" value="MPC07942.1"/>
    <property type="molecule type" value="Genomic_DNA"/>
</dbReference>
<keyword evidence="1" id="KW-0812">Transmembrane</keyword>
<evidence type="ECO:0000313" key="2">
    <source>
        <dbReference type="EMBL" id="MPC07942.1"/>
    </source>
</evidence>
<proteinExistence type="predicted"/>
<keyword evidence="3" id="KW-1185">Reference proteome</keyword>
<name>A0A5B7CEA1_PORTR</name>
<comment type="caution">
    <text evidence="2">The sequence shown here is derived from an EMBL/GenBank/DDBJ whole genome shotgun (WGS) entry which is preliminary data.</text>
</comment>
<evidence type="ECO:0000256" key="1">
    <source>
        <dbReference type="SAM" id="Phobius"/>
    </source>
</evidence>
<feature type="transmembrane region" description="Helical" evidence="1">
    <location>
        <begin position="120"/>
        <end position="142"/>
    </location>
</feature>
<dbReference type="AlphaFoldDB" id="A0A5B7CEA1"/>
<protein>
    <submittedName>
        <fullName evidence="2">Uncharacterized protein</fullName>
    </submittedName>
</protein>
<keyword evidence="1" id="KW-0472">Membrane</keyword>
<gene>
    <name evidence="2" type="ORF">E2C01_000510</name>
</gene>